<name>A0A6J5MH66_9CAUD</name>
<proteinExistence type="predicted"/>
<evidence type="ECO:0000313" key="1">
    <source>
        <dbReference type="EMBL" id="CAB4145572.1"/>
    </source>
</evidence>
<dbReference type="EMBL" id="LR797144">
    <property type="protein sequence ID" value="CAB4189592.1"/>
    <property type="molecule type" value="Genomic_DNA"/>
</dbReference>
<evidence type="ECO:0000313" key="2">
    <source>
        <dbReference type="EMBL" id="CAB4189592.1"/>
    </source>
</evidence>
<reference evidence="1" key="1">
    <citation type="submission" date="2020-04" db="EMBL/GenBank/DDBJ databases">
        <authorList>
            <person name="Chiriac C."/>
            <person name="Salcher M."/>
            <person name="Ghai R."/>
            <person name="Kavagutti S V."/>
        </authorList>
    </citation>
    <scope>NUCLEOTIDE SEQUENCE</scope>
</reference>
<protein>
    <submittedName>
        <fullName evidence="1">Uncharacterized protein</fullName>
    </submittedName>
</protein>
<accession>A0A6J5MH66</accession>
<gene>
    <name evidence="2" type="ORF">UFOVP1206_7</name>
    <name evidence="1" type="ORF">UFOVP480_19</name>
</gene>
<sequence length="85" mass="9752">MAQLKITRADGSVSEHQITPRIEYAFELYAKKGFHKAFRDDEKQSDVYWLAWECIRTSGETVPVFGATFLETLAKVEVLDDNPLE</sequence>
<organism evidence="1">
    <name type="scientific">uncultured Caudovirales phage</name>
    <dbReference type="NCBI Taxonomy" id="2100421"/>
    <lineage>
        <taxon>Viruses</taxon>
        <taxon>Duplodnaviria</taxon>
        <taxon>Heunggongvirae</taxon>
        <taxon>Uroviricota</taxon>
        <taxon>Caudoviricetes</taxon>
        <taxon>Peduoviridae</taxon>
        <taxon>Maltschvirus</taxon>
        <taxon>Maltschvirus maltsch</taxon>
    </lineage>
</organism>
<dbReference type="EMBL" id="LR796450">
    <property type="protein sequence ID" value="CAB4145572.1"/>
    <property type="molecule type" value="Genomic_DNA"/>
</dbReference>